<organism evidence="2 3">
    <name type="scientific">Septoria linicola</name>
    <dbReference type="NCBI Taxonomy" id="215465"/>
    <lineage>
        <taxon>Eukaryota</taxon>
        <taxon>Fungi</taxon>
        <taxon>Dikarya</taxon>
        <taxon>Ascomycota</taxon>
        <taxon>Pezizomycotina</taxon>
        <taxon>Dothideomycetes</taxon>
        <taxon>Dothideomycetidae</taxon>
        <taxon>Mycosphaerellales</taxon>
        <taxon>Mycosphaerellaceae</taxon>
        <taxon>Septoria</taxon>
    </lineage>
</organism>
<accession>A0A9Q9AX68</accession>
<proteinExistence type="predicted"/>
<evidence type="ECO:0000256" key="1">
    <source>
        <dbReference type="SAM" id="MobiDB-lite"/>
    </source>
</evidence>
<evidence type="ECO:0000313" key="2">
    <source>
        <dbReference type="EMBL" id="USW53728.1"/>
    </source>
</evidence>
<reference evidence="2" key="1">
    <citation type="submission" date="2022-06" db="EMBL/GenBank/DDBJ databases">
        <title>Complete genome sequences of two strains of the flax pathogen Septoria linicola.</title>
        <authorList>
            <person name="Lapalu N."/>
            <person name="Simon A."/>
            <person name="Demenou B."/>
            <person name="Paumier D."/>
            <person name="Guillot M.-P."/>
            <person name="Gout L."/>
            <person name="Valade R."/>
        </authorList>
    </citation>
    <scope>NUCLEOTIDE SEQUENCE</scope>
    <source>
        <strain evidence="2">SE15195</strain>
    </source>
</reference>
<feature type="region of interest" description="Disordered" evidence="1">
    <location>
        <begin position="1"/>
        <end position="61"/>
    </location>
</feature>
<protein>
    <submittedName>
        <fullName evidence="2">Uncharacterized protein</fullName>
    </submittedName>
</protein>
<gene>
    <name evidence="2" type="ORF">Slin15195_G070470</name>
</gene>
<name>A0A9Q9AX68_9PEZI</name>
<dbReference type="EMBL" id="CP099422">
    <property type="protein sequence ID" value="USW53728.1"/>
    <property type="molecule type" value="Genomic_DNA"/>
</dbReference>
<dbReference type="AlphaFoldDB" id="A0A9Q9AX68"/>
<keyword evidence="3" id="KW-1185">Reference proteome</keyword>
<sequence length="61" mass="6029">MGCGSSKQAYDDPNAYAGKPMAGGAAPPPQGQVAQPQQGAKPAGRGRKAAKNLGFISMLAG</sequence>
<dbReference type="Proteomes" id="UP001056384">
    <property type="component" value="Chromosome 5"/>
</dbReference>
<evidence type="ECO:0000313" key="3">
    <source>
        <dbReference type="Proteomes" id="UP001056384"/>
    </source>
</evidence>
<feature type="compositionally biased region" description="Low complexity" evidence="1">
    <location>
        <begin position="17"/>
        <end position="43"/>
    </location>
</feature>